<dbReference type="EMBL" id="SMCN01000035">
    <property type="protein sequence ID" value="TCV75278.1"/>
    <property type="molecule type" value="Genomic_DNA"/>
</dbReference>
<gene>
    <name evidence="1" type="ORF">EDE11_13540</name>
</gene>
<name>A0ABY2CGS9_METMH</name>
<evidence type="ECO:0000313" key="1">
    <source>
        <dbReference type="EMBL" id="TCV75278.1"/>
    </source>
</evidence>
<organism evidence="1 2">
    <name type="scientific">Methylomonas methanica</name>
    <dbReference type="NCBI Taxonomy" id="421"/>
    <lineage>
        <taxon>Bacteria</taxon>
        <taxon>Pseudomonadati</taxon>
        <taxon>Pseudomonadota</taxon>
        <taxon>Gammaproteobacteria</taxon>
        <taxon>Methylococcales</taxon>
        <taxon>Methylococcaceae</taxon>
        <taxon>Methylomonas</taxon>
    </lineage>
</organism>
<reference evidence="1 2" key="1">
    <citation type="submission" date="2019-03" db="EMBL/GenBank/DDBJ databases">
        <title>Systems level insights into methane cycling in arid and semi-arid ecosystems.</title>
        <authorList>
            <person name="Kalyuzhnaya M."/>
        </authorList>
    </citation>
    <scope>NUCLEOTIDE SEQUENCE [LARGE SCALE GENOMIC DNA]</scope>
    <source>
        <strain evidence="1 2">S-1</strain>
    </source>
</reference>
<sequence length="49" mass="5554">MKFRGEVRRAGPTTLLRQRMLPAVDLKVSFSLKLRTGIREHGGQLTFAI</sequence>
<proteinExistence type="predicted"/>
<comment type="caution">
    <text evidence="1">The sequence shown here is derived from an EMBL/GenBank/DDBJ whole genome shotgun (WGS) entry which is preliminary data.</text>
</comment>
<keyword evidence="2" id="KW-1185">Reference proteome</keyword>
<protein>
    <submittedName>
        <fullName evidence="1">Uncharacterized protein</fullName>
    </submittedName>
</protein>
<accession>A0ABY2CGS9</accession>
<evidence type="ECO:0000313" key="2">
    <source>
        <dbReference type="Proteomes" id="UP000295649"/>
    </source>
</evidence>
<dbReference type="Proteomes" id="UP000295649">
    <property type="component" value="Unassembled WGS sequence"/>
</dbReference>